<name>A0A1L8WRQ5_9ENTE</name>
<dbReference type="STRING" id="150033.RV14_GL000928"/>
<feature type="transmembrane region" description="Helical" evidence="2">
    <location>
        <begin position="255"/>
        <end position="283"/>
    </location>
</feature>
<keyword evidence="2" id="KW-1133">Transmembrane helix</keyword>
<dbReference type="AlphaFoldDB" id="A0A1L8WRQ5"/>
<accession>A0A1L8WRQ5</accession>
<comment type="caution">
    <text evidence="3">The sequence shown here is derived from an EMBL/GenBank/DDBJ whole genome shotgun (WGS) entry which is preliminary data.</text>
</comment>
<keyword evidence="4" id="KW-1185">Reference proteome</keyword>
<dbReference type="EMBL" id="JXLB01000002">
    <property type="protein sequence ID" value="OJG83694.1"/>
    <property type="molecule type" value="Genomic_DNA"/>
</dbReference>
<proteinExistence type="predicted"/>
<evidence type="ECO:0000313" key="4">
    <source>
        <dbReference type="Proteomes" id="UP000182152"/>
    </source>
</evidence>
<evidence type="ECO:0000313" key="3">
    <source>
        <dbReference type="EMBL" id="OJG83694.1"/>
    </source>
</evidence>
<sequence length="285" mass="30853">MKVKVIKNFKIQITTGLIALLTLVSFMPSGVGVAQASMYDFPLEKKTAQTVDTYLEQNPISVPRMNDEDANAIAKNMISFAENSVGVSSTEKSVITNKFIESMNSEFSLHVSTNLLNFDKATVLQVSGETGGEDYYTITVPVTDDKYNFFSSVTAIYDMNQKLKGYQETLVFESASKTFEVKSYANGSLMNHEILDEAFVSNEDLQQQLQNVQNEMKNLPQARSLAEKAACLVSVLGISRTIANIIVPVCAGACLAFPVICAACITGFVALGGSAIAGVIGCFKL</sequence>
<dbReference type="Proteomes" id="UP000182152">
    <property type="component" value="Unassembled WGS sequence"/>
</dbReference>
<protein>
    <submittedName>
        <fullName evidence="3">Uncharacterized protein</fullName>
    </submittedName>
</protein>
<keyword evidence="2" id="KW-0812">Transmembrane</keyword>
<feature type="coiled-coil region" evidence="1">
    <location>
        <begin position="195"/>
        <end position="222"/>
    </location>
</feature>
<reference evidence="3 4" key="1">
    <citation type="submission" date="2014-12" db="EMBL/GenBank/DDBJ databases">
        <title>Draft genome sequences of 29 type strains of Enterococci.</title>
        <authorList>
            <person name="Zhong Z."/>
            <person name="Sun Z."/>
            <person name="Liu W."/>
            <person name="Zhang W."/>
            <person name="Zhang H."/>
        </authorList>
    </citation>
    <scope>NUCLEOTIDE SEQUENCE [LARGE SCALE GENOMIC DNA]</scope>
    <source>
        <strain evidence="3 4">DSM 15687</strain>
    </source>
</reference>
<organism evidence="3 4">
    <name type="scientific">Enterococcus ratti</name>
    <dbReference type="NCBI Taxonomy" id="150033"/>
    <lineage>
        <taxon>Bacteria</taxon>
        <taxon>Bacillati</taxon>
        <taxon>Bacillota</taxon>
        <taxon>Bacilli</taxon>
        <taxon>Lactobacillales</taxon>
        <taxon>Enterococcaceae</taxon>
        <taxon>Enterococcus</taxon>
    </lineage>
</organism>
<gene>
    <name evidence="3" type="ORF">RV14_GL000928</name>
</gene>
<keyword evidence="1" id="KW-0175">Coiled coil</keyword>
<evidence type="ECO:0000256" key="1">
    <source>
        <dbReference type="SAM" id="Coils"/>
    </source>
</evidence>
<keyword evidence="2" id="KW-0472">Membrane</keyword>
<evidence type="ECO:0000256" key="2">
    <source>
        <dbReference type="SAM" id="Phobius"/>
    </source>
</evidence>